<dbReference type="EMBL" id="FP929056">
    <property type="protein sequence ID" value="CBL28832.1"/>
    <property type="molecule type" value="Genomic_DNA"/>
</dbReference>
<accession>A0AB94IYG3</accession>
<name>A0AB94IYG3_9BACT</name>
<reference evidence="2" key="1">
    <citation type="submission" date="2010-03" db="EMBL/GenBank/DDBJ databases">
        <title>The genome sequence of Synergistetes sp. SGP1.</title>
        <authorList>
            <consortium name="metaHIT consortium -- http://www.metahit.eu/"/>
            <person name="Pajon A."/>
            <person name="Turner K."/>
            <person name="Parkhill J."/>
            <person name="Wade W."/>
            <person name="Vartoukian S."/>
        </authorList>
    </citation>
    <scope>NUCLEOTIDE SEQUENCE [LARGE SCALE GENOMIC DNA]</scope>
    <source>
        <strain evidence="2">SGP1</strain>
    </source>
</reference>
<keyword evidence="2" id="KW-1185">Reference proteome</keyword>
<dbReference type="AlphaFoldDB" id="A0AB94IYG3"/>
<gene>
    <name evidence="1" type="ORF">SY1_20670</name>
</gene>
<evidence type="ECO:0000313" key="1">
    <source>
        <dbReference type="EMBL" id="CBL28832.1"/>
    </source>
</evidence>
<sequence length="142" mass="16390">MLVKYSRPFKSYPFNVISLSKSFSEQLVKEKVYLVIEASFDFRINKYSEVLGAFYRIIDEGGTPAIYNADGFEIVSGNLDGYYLAQNRNDYIIMTHKLIFEANPDKFWDTYFESTTNEGKNLLKSVIKDLASKENIPEPILE</sequence>
<reference evidence="1 2" key="2">
    <citation type="submission" date="2010-03" db="EMBL/GenBank/DDBJ databases">
        <authorList>
            <person name="Pajon A."/>
        </authorList>
    </citation>
    <scope>NUCLEOTIDE SEQUENCE [LARGE SCALE GENOMIC DNA]</scope>
    <source>
        <strain evidence="1 2">SGP1</strain>
    </source>
</reference>
<dbReference type="KEGG" id="sbr:SY1_20670"/>
<protein>
    <submittedName>
        <fullName evidence="1">Uncharacterized protein</fullName>
    </submittedName>
</protein>
<dbReference type="RefSeq" id="WP_015556979.1">
    <property type="nucleotide sequence ID" value="NC_021038.1"/>
</dbReference>
<dbReference type="Proteomes" id="UP000008957">
    <property type="component" value="Chromosome"/>
</dbReference>
<organism evidence="1 2">
    <name type="scientific">Fretibacterium fastidiosum</name>
    <dbReference type="NCBI Taxonomy" id="651822"/>
    <lineage>
        <taxon>Bacteria</taxon>
        <taxon>Thermotogati</taxon>
        <taxon>Synergistota</taxon>
        <taxon>Synergistia</taxon>
        <taxon>Synergistales</taxon>
        <taxon>Aminobacteriaceae</taxon>
        <taxon>Fretibacterium</taxon>
    </lineage>
</organism>
<evidence type="ECO:0000313" key="2">
    <source>
        <dbReference type="Proteomes" id="UP000008957"/>
    </source>
</evidence>
<proteinExistence type="predicted"/>